<evidence type="ECO:0000256" key="1">
    <source>
        <dbReference type="SAM" id="MobiDB-lite"/>
    </source>
</evidence>
<dbReference type="Proteomes" id="UP000237144">
    <property type="component" value="Unassembled WGS sequence"/>
</dbReference>
<dbReference type="OrthoDB" id="2351920at2759"/>
<evidence type="ECO:0000313" key="3">
    <source>
        <dbReference type="Proteomes" id="UP000237144"/>
    </source>
</evidence>
<gene>
    <name evidence="2" type="ORF">BMF94_7101</name>
</gene>
<organism evidence="2 3">
    <name type="scientific">Rhodotorula taiwanensis</name>
    <dbReference type="NCBI Taxonomy" id="741276"/>
    <lineage>
        <taxon>Eukaryota</taxon>
        <taxon>Fungi</taxon>
        <taxon>Dikarya</taxon>
        <taxon>Basidiomycota</taxon>
        <taxon>Pucciniomycotina</taxon>
        <taxon>Microbotryomycetes</taxon>
        <taxon>Sporidiobolales</taxon>
        <taxon>Sporidiobolaceae</taxon>
        <taxon>Rhodotorula</taxon>
    </lineage>
</organism>
<evidence type="ECO:0000313" key="2">
    <source>
        <dbReference type="EMBL" id="POY69903.1"/>
    </source>
</evidence>
<feature type="compositionally biased region" description="Basic and acidic residues" evidence="1">
    <location>
        <begin position="142"/>
        <end position="152"/>
    </location>
</feature>
<accession>A0A2S5AZC2</accession>
<feature type="region of interest" description="Disordered" evidence="1">
    <location>
        <begin position="124"/>
        <end position="218"/>
    </location>
</feature>
<reference evidence="2 3" key="1">
    <citation type="journal article" date="2018" name="Front. Microbiol.">
        <title>Prospects for Fungal Bioremediation of Acidic Radioactive Waste Sites: Characterization and Genome Sequence of Rhodotorula taiwanensis MD1149.</title>
        <authorList>
            <person name="Tkavc R."/>
            <person name="Matrosova V.Y."/>
            <person name="Grichenko O.E."/>
            <person name="Gostincar C."/>
            <person name="Volpe R.P."/>
            <person name="Klimenkova P."/>
            <person name="Gaidamakova E.K."/>
            <person name="Zhou C.E."/>
            <person name="Stewart B.J."/>
            <person name="Lyman M.G."/>
            <person name="Malfatti S.A."/>
            <person name="Rubinfeld B."/>
            <person name="Courtot M."/>
            <person name="Singh J."/>
            <person name="Dalgard C.L."/>
            <person name="Hamilton T."/>
            <person name="Frey K.G."/>
            <person name="Gunde-Cimerman N."/>
            <person name="Dugan L."/>
            <person name="Daly M.J."/>
        </authorList>
    </citation>
    <scope>NUCLEOTIDE SEQUENCE [LARGE SCALE GENOMIC DNA]</scope>
    <source>
        <strain evidence="2 3">MD1149</strain>
    </source>
</reference>
<comment type="caution">
    <text evidence="2">The sequence shown here is derived from an EMBL/GenBank/DDBJ whole genome shotgun (WGS) entry which is preliminary data.</text>
</comment>
<dbReference type="AlphaFoldDB" id="A0A2S5AZC2"/>
<keyword evidence="3" id="KW-1185">Reference proteome</keyword>
<proteinExistence type="predicted"/>
<protein>
    <submittedName>
        <fullName evidence="2">Uncharacterized protein</fullName>
    </submittedName>
</protein>
<feature type="region of interest" description="Disordered" evidence="1">
    <location>
        <begin position="43"/>
        <end position="88"/>
    </location>
</feature>
<dbReference type="EMBL" id="PJQD01000170">
    <property type="protein sequence ID" value="POY69903.1"/>
    <property type="molecule type" value="Genomic_DNA"/>
</dbReference>
<name>A0A2S5AZC2_9BASI</name>
<sequence length="218" mass="23775">MADGRYSWTRMSLGRAVHLVHDDPDDDGDWELPDDDILVPAHLLPPYQDEDDETVLPSQAHPSYPYGNPYKDQAFTSPSRTKGRSRGAHLSSFAHPLTHSTSLATSLPALELRQLFERTTFGDPLDRQWGELNLPGLLGPKTRIEREEDRQSQDAMYNAHGDAGTPAGQNSADATAGGDGQAQDSDDETGAGEPPGVATTQQQVREMVAGELMHEDNS</sequence>